<dbReference type="InterPro" id="IPR034689">
    <property type="entry name" value="Endolysin_T7_type"/>
</dbReference>
<dbReference type="InterPro" id="IPR036505">
    <property type="entry name" value="Amidase/PGRP_sf"/>
</dbReference>
<dbReference type="SMART" id="SM00644">
    <property type="entry name" value="Ami_2"/>
    <property type="match status" value="1"/>
</dbReference>
<comment type="catalytic activity">
    <reaction evidence="4">
        <text>Hydrolyzes the link between N-acetylmuramoyl residues and L-amino acid residues in certain cell-wall glycopeptides.</text>
        <dbReference type="EC" id="3.5.1.28"/>
    </reaction>
</comment>
<feature type="site" description="Essential for amidase activity and zinc hydrate coordination" evidence="4">
    <location>
        <position position="47"/>
    </location>
</feature>
<dbReference type="GO" id="GO:0008745">
    <property type="term" value="F:N-acetylmuramoyl-L-alanine amidase activity"/>
    <property type="evidence" value="ECO:0007669"/>
    <property type="project" value="UniProtKB-UniRule"/>
</dbReference>
<dbReference type="CDD" id="cd06583">
    <property type="entry name" value="PGRP"/>
    <property type="match status" value="1"/>
</dbReference>
<sequence length="151" mass="16792">MPKVQFKPRSSTEAIFVHCSATKPTMDVGVREISQWHKEQGWLAIGYHFVIRRDGTIEEGRPVEVIGSHVKSWNSKSVGVCLVGGIDDKGHFAANFTPAQMVSLKEKLADLLDMYPDAEVKAHHDVAPKACPSFNLSRWLKTGEMVTSDWG</sequence>
<dbReference type="Gene3D" id="3.40.80.10">
    <property type="entry name" value="Peptidoglycan recognition protein-like"/>
    <property type="match status" value="1"/>
</dbReference>
<comment type="subcellular location">
    <subcellularLocation>
        <location evidence="4">Host cytoplasm</location>
    </subcellularLocation>
    <text evidence="4">The endolysin is cytoplasmic, but can reach the periplasmic space with the help of the holins which disrupt the host cell membrane.</text>
</comment>
<evidence type="ECO:0000313" key="7">
    <source>
        <dbReference type="EMBL" id="QKE55672.1"/>
    </source>
</evidence>
<dbReference type="InterPro" id="IPR006619">
    <property type="entry name" value="PGRP_domain_met/bac"/>
</dbReference>
<feature type="binding site" evidence="4">
    <location>
        <position position="131"/>
    </location>
    <ligand>
        <name>Zn(2+)</name>
        <dbReference type="ChEBI" id="CHEBI:29105"/>
    </ligand>
</feature>
<dbReference type="GO" id="GO:0008270">
    <property type="term" value="F:zinc ion binding"/>
    <property type="evidence" value="ECO:0007669"/>
    <property type="project" value="InterPro"/>
</dbReference>
<organism evidence="7 8">
    <name type="scientific">Yersinia phage vB_YpP_T3</name>
    <dbReference type="NCBI Taxonomy" id="2736204"/>
    <lineage>
        <taxon>Viruses</taxon>
        <taxon>Duplodnaviria</taxon>
        <taxon>Heunggongvirae</taxon>
        <taxon>Uroviricota</taxon>
        <taxon>Caudoviricetes</taxon>
        <taxon>Autographivirales</taxon>
        <taxon>Autotranscriptaviridae</taxon>
        <taxon>Studiervirinae</taxon>
        <taxon>Berlinvirus</taxon>
        <taxon>Berlinvirus Yepf</taxon>
    </lineage>
</organism>
<evidence type="ECO:0000259" key="6">
    <source>
        <dbReference type="SMART" id="SM00701"/>
    </source>
</evidence>
<feature type="binding site" evidence="4">
    <location>
        <position position="123"/>
    </location>
    <ligand>
        <name>Zn(2+)</name>
        <dbReference type="ChEBI" id="CHEBI:29105"/>
    </ligand>
</feature>
<feature type="domain" description="N-acetylmuramoyl-L-alanine amidase" evidence="5">
    <location>
        <begin position="1"/>
        <end position="133"/>
    </location>
</feature>
<comment type="cofactor">
    <cofactor evidence="4">
        <name>Zn(2+)</name>
        <dbReference type="ChEBI" id="CHEBI:29105"/>
    </cofactor>
    <text evidence="4">Zn(2+) is required for amidase activity.</text>
</comment>
<comment type="subunit">
    <text evidence="4">Interacts with the viral RNA polymerase.</text>
</comment>
<dbReference type="GO" id="GO:0009253">
    <property type="term" value="P:peptidoglycan catabolic process"/>
    <property type="evidence" value="ECO:0007669"/>
    <property type="project" value="UniProtKB-UniRule"/>
</dbReference>
<comment type="function">
    <text evidence="4">Endolysin with amidase activity that degrades host peptidoglycans and participates with the holin and spanin proteins in the sequential events which lead to the programmed host cell lysis releasing the mature viral particles. Once the holin has permeabilized the host cell membrane, the endolysin can reach the periplasm and breaking down the peptidoglycan layer.</text>
</comment>
<evidence type="ECO:0000259" key="5">
    <source>
        <dbReference type="SMART" id="SM00644"/>
    </source>
</evidence>
<dbReference type="GO" id="GO:0044659">
    <property type="term" value="P:viral release from host cell by cytolysis"/>
    <property type="evidence" value="ECO:0007669"/>
    <property type="project" value="UniProtKB-UniRule"/>
</dbReference>
<dbReference type="HAMAP" id="MF_04111">
    <property type="entry name" value="ENDOLYSIN_T7"/>
    <property type="match status" value="1"/>
</dbReference>
<keyword evidence="4" id="KW-1188">Viral release from host cell</keyword>
<keyword evidence="3 4" id="KW-0081">Bacteriolytic enzyme</keyword>
<dbReference type="GO" id="GO:0032897">
    <property type="term" value="P:negative regulation of viral transcription"/>
    <property type="evidence" value="ECO:0007669"/>
    <property type="project" value="InterPro"/>
</dbReference>
<keyword evidence="4" id="KW-0378">Hydrolase</keyword>
<keyword evidence="4" id="KW-1035">Host cytoplasm</keyword>
<dbReference type="GO" id="GO:0030430">
    <property type="term" value="C:host cell cytoplasm"/>
    <property type="evidence" value="ECO:0007669"/>
    <property type="project" value="UniProtKB-SubCell"/>
</dbReference>
<proteinExistence type="inferred from homology"/>
<comment type="similarity">
    <text evidence="1 4">Belongs to the N-acetylmuramoyl-L-alanine amidase 2 family.</text>
</comment>
<dbReference type="EMBL" id="MT374859">
    <property type="protein sequence ID" value="QKE55672.1"/>
    <property type="molecule type" value="Genomic_DNA"/>
</dbReference>
<keyword evidence="4" id="KW-0479">Metal-binding</keyword>
<evidence type="ECO:0000313" key="8">
    <source>
        <dbReference type="Proteomes" id="UP000505381"/>
    </source>
</evidence>
<keyword evidence="4" id="KW-0578">Host cell lysis by virus</keyword>
<dbReference type="SUPFAM" id="SSF55846">
    <property type="entry name" value="N-acetylmuramoyl-L-alanine amidase-like"/>
    <property type="match status" value="1"/>
</dbReference>
<dbReference type="InterPro" id="IPR015510">
    <property type="entry name" value="PGRP"/>
</dbReference>
<evidence type="ECO:0000256" key="4">
    <source>
        <dbReference type="HAMAP-Rule" id="MF_04111"/>
    </source>
</evidence>
<dbReference type="InterPro" id="IPR002502">
    <property type="entry name" value="Amidase_domain"/>
</dbReference>
<name>A0A7D3UHM3_9CAUD</name>
<dbReference type="SMART" id="SM00701">
    <property type="entry name" value="PGRP"/>
    <property type="match status" value="1"/>
</dbReference>
<dbReference type="Pfam" id="PF01510">
    <property type="entry name" value="Amidase_2"/>
    <property type="match status" value="1"/>
</dbReference>
<dbReference type="PANTHER" id="PTHR11022:SF41">
    <property type="entry name" value="PEPTIDOGLYCAN-RECOGNITION PROTEIN LC-RELATED"/>
    <property type="match status" value="1"/>
</dbReference>
<protein>
    <recommendedName>
        <fullName evidence="4">Endolysin</fullName>
        <ecNumber evidence="4">3.5.1.28</ecNumber>
    </recommendedName>
    <alternativeName>
        <fullName evidence="4">N-acetylmuramoyl-L-alanine amidase</fullName>
    </alternativeName>
</protein>
<keyword evidence="2 4" id="KW-0929">Antimicrobial</keyword>
<reference evidence="7 8" key="1">
    <citation type="submission" date="2020-04" db="EMBL/GenBank/DDBJ databases">
        <authorList>
            <person name="Zhao X.Z."/>
        </authorList>
    </citation>
    <scope>NUCLEOTIDE SEQUENCE [LARGE SCALE GENOMIC DNA]</scope>
</reference>
<dbReference type="EC" id="3.5.1.28" evidence="4"/>
<accession>A0A7D3UHM3</accession>
<keyword evidence="4" id="KW-0204">Cytolysis</keyword>
<comment type="function">
    <text evidence="4">Plays an important role in the switch between viral transcription and genome replication. Once produced in sufficient amount, interacts with and inhibits the viral RNA polymerase that becomes unable to produce additional late transcripts. This lysozyme-polymerase complex in turn plays an active role in viral genome replication and packaging.</text>
</comment>
<keyword evidence="4" id="KW-0426">Late protein</keyword>
<gene>
    <name evidence="7" type="ORF">vBYpPT3_00013</name>
</gene>
<dbReference type="PANTHER" id="PTHR11022">
    <property type="entry name" value="PEPTIDOGLYCAN RECOGNITION PROTEIN"/>
    <property type="match status" value="1"/>
</dbReference>
<feature type="domain" description="Peptidoglycan recognition protein family" evidence="6">
    <location>
        <begin position="1"/>
        <end position="127"/>
    </location>
</feature>
<dbReference type="GO" id="GO:0042742">
    <property type="term" value="P:defense response to bacterium"/>
    <property type="evidence" value="ECO:0007669"/>
    <property type="project" value="UniProtKB-KW"/>
</dbReference>
<keyword evidence="4" id="KW-0862">Zinc</keyword>
<evidence type="ECO:0000256" key="1">
    <source>
        <dbReference type="ARBA" id="ARBA00007553"/>
    </source>
</evidence>
<evidence type="ECO:0000256" key="2">
    <source>
        <dbReference type="ARBA" id="ARBA00022529"/>
    </source>
</evidence>
<evidence type="ECO:0000256" key="3">
    <source>
        <dbReference type="ARBA" id="ARBA00022638"/>
    </source>
</evidence>
<feature type="binding site" evidence="4">
    <location>
        <position position="18"/>
    </location>
    <ligand>
        <name>Zn(2+)</name>
        <dbReference type="ChEBI" id="CHEBI:29105"/>
    </ligand>
</feature>
<comment type="activity regulation">
    <text evidence="4">Binding to the viral RNA polymerase inhibits amidase activity.</text>
</comment>
<dbReference type="Proteomes" id="UP000505381">
    <property type="component" value="Genome"/>
</dbReference>